<keyword evidence="4 10" id="KW-0479">Metal-binding</keyword>
<comment type="cofactor">
    <cofactor evidence="1 10">
        <name>Mg(2+)</name>
        <dbReference type="ChEBI" id="CHEBI:18420"/>
    </cofactor>
</comment>
<keyword evidence="12" id="KW-1185">Reference proteome</keyword>
<dbReference type="PRINTS" id="PR00377">
    <property type="entry name" value="IMPHPHTASES"/>
</dbReference>
<keyword evidence="5" id="KW-0378">Hydrolase</keyword>
<feature type="binding site" evidence="10">
    <location>
        <position position="148"/>
    </location>
    <ligand>
        <name>Mg(2+)</name>
        <dbReference type="ChEBI" id="CHEBI:18420"/>
        <label>1</label>
        <note>catalytic</note>
    </ligand>
</feature>
<feature type="binding site" evidence="10">
    <location>
        <position position="145"/>
    </location>
    <ligand>
        <name>Mg(2+)</name>
        <dbReference type="ChEBI" id="CHEBI:18420"/>
        <label>1</label>
        <note>catalytic</note>
    </ligand>
</feature>
<proteinExistence type="inferred from homology"/>
<feature type="binding site" evidence="10">
    <location>
        <position position="147"/>
    </location>
    <ligand>
        <name>Mg(2+)</name>
        <dbReference type="ChEBI" id="CHEBI:18420"/>
        <label>1</label>
        <note>catalytic</note>
    </ligand>
</feature>
<evidence type="ECO:0000313" key="12">
    <source>
        <dbReference type="Proteomes" id="UP000812966"/>
    </source>
</evidence>
<dbReference type="Gene3D" id="3.40.190.80">
    <property type="match status" value="1"/>
</dbReference>
<dbReference type="InterPro" id="IPR020550">
    <property type="entry name" value="Inositol_monophosphatase_CS"/>
</dbReference>
<reference evidence="11" key="1">
    <citation type="submission" date="2020-04" db="EMBL/GenBank/DDBJ databases">
        <title>Analysis of mating type loci in Filobasidium floriforme.</title>
        <authorList>
            <person name="Nowrousian M."/>
        </authorList>
    </citation>
    <scope>NUCLEOTIDE SEQUENCE</scope>
    <source>
        <strain evidence="11">CBS 6242</strain>
    </source>
</reference>
<dbReference type="NCBIfam" id="TIGR01330">
    <property type="entry name" value="bisphos_HAL2"/>
    <property type="match status" value="1"/>
</dbReference>
<dbReference type="GO" id="GO:0000103">
    <property type="term" value="P:sulfate assimilation"/>
    <property type="evidence" value="ECO:0007669"/>
    <property type="project" value="TreeGrafter"/>
</dbReference>
<dbReference type="GO" id="GO:0046872">
    <property type="term" value="F:metal ion binding"/>
    <property type="evidence" value="ECO:0007669"/>
    <property type="project" value="UniProtKB-KW"/>
</dbReference>
<evidence type="ECO:0000256" key="1">
    <source>
        <dbReference type="ARBA" id="ARBA00001946"/>
    </source>
</evidence>
<dbReference type="SUPFAM" id="SSF56655">
    <property type="entry name" value="Carbohydrate phosphatase"/>
    <property type="match status" value="1"/>
</dbReference>
<dbReference type="Proteomes" id="UP000812966">
    <property type="component" value="Unassembled WGS sequence"/>
</dbReference>
<dbReference type="InterPro" id="IPR051090">
    <property type="entry name" value="Inositol_monoP_superfamily"/>
</dbReference>
<feature type="binding site" evidence="10">
    <location>
        <position position="76"/>
    </location>
    <ligand>
        <name>Mg(2+)</name>
        <dbReference type="ChEBI" id="CHEBI:18420"/>
        <label>1</label>
        <note>catalytic</note>
    </ligand>
</feature>
<dbReference type="EC" id="3.1.3.7" evidence="3"/>
<evidence type="ECO:0000256" key="3">
    <source>
        <dbReference type="ARBA" id="ARBA00012633"/>
    </source>
</evidence>
<name>A0A8K0JNQ1_9TREE</name>
<accession>A0A8K0JNQ1</accession>
<dbReference type="PROSITE" id="PS00630">
    <property type="entry name" value="IMP_2"/>
    <property type="match status" value="1"/>
</dbReference>
<protein>
    <recommendedName>
        <fullName evidence="3">3'(2'),5'-bisphosphate nucleotidase</fullName>
        <ecNumber evidence="3">3.1.3.7</ecNumber>
    </recommendedName>
</protein>
<feature type="binding site" evidence="10">
    <location>
        <position position="295"/>
    </location>
    <ligand>
        <name>Mg(2+)</name>
        <dbReference type="ChEBI" id="CHEBI:18420"/>
        <label>1</label>
        <note>catalytic</note>
    </ligand>
</feature>
<sequence>MSSALPIKTYTKEAEVAVQAVLRACHVTKSVQDTLKVDDKVSKPDKSPVTIGDLAAQALITLHLQNAFPEDKIVGEEDTTELRKNDGLRNKVVGLVNEGFAKGKLGKESEGIWGEGESFSEDSVLTALDLGSHTGGPTGRSWTIDPIDGTLGFLRKEQYAVCLALIVDGIVQLGVLACPNLGTTAVTDSQTGVLFLAKKNEGGWMRSLKDDAKWEKTTIPEHPTPLRFLESVESGHSAHSVQARIGELLGVQEGTSLRMDSQAKYGALGRGEGGCYLRIPTKYIGGKDYQEKIWDHASGSLLISESGGVVSDMHGAPLDFSRGRTLSANEGIVAAASGVHAKAVESVKKAIEEFGKKV</sequence>
<keyword evidence="6 10" id="KW-0460">Magnesium</keyword>
<dbReference type="Pfam" id="PF00459">
    <property type="entry name" value="Inositol_P"/>
    <property type="match status" value="1"/>
</dbReference>
<dbReference type="InterPro" id="IPR000760">
    <property type="entry name" value="Inositol_monophosphatase-like"/>
</dbReference>
<evidence type="ECO:0000256" key="2">
    <source>
        <dbReference type="ARBA" id="ARBA00009759"/>
    </source>
</evidence>
<evidence type="ECO:0000256" key="6">
    <source>
        <dbReference type="ARBA" id="ARBA00022842"/>
    </source>
</evidence>
<comment type="catalytic activity">
    <reaction evidence="8">
        <text>adenosine 3',5'-bisphosphate + H2O = AMP + phosphate</text>
        <dbReference type="Rhea" id="RHEA:10040"/>
        <dbReference type="ChEBI" id="CHEBI:15377"/>
        <dbReference type="ChEBI" id="CHEBI:43474"/>
        <dbReference type="ChEBI" id="CHEBI:58343"/>
        <dbReference type="ChEBI" id="CHEBI:456215"/>
        <dbReference type="EC" id="3.1.3.7"/>
    </reaction>
    <physiologicalReaction direction="left-to-right" evidence="8">
        <dbReference type="Rhea" id="RHEA:10041"/>
    </physiologicalReaction>
</comment>
<dbReference type="PROSITE" id="PS00629">
    <property type="entry name" value="IMP_1"/>
    <property type="match status" value="1"/>
</dbReference>
<dbReference type="EMBL" id="JABELV010000041">
    <property type="protein sequence ID" value="KAG7562002.1"/>
    <property type="molecule type" value="Genomic_DNA"/>
</dbReference>
<dbReference type="AlphaFoldDB" id="A0A8K0JNQ1"/>
<evidence type="ECO:0000256" key="7">
    <source>
        <dbReference type="ARBA" id="ARBA00044466"/>
    </source>
</evidence>
<dbReference type="PANTHER" id="PTHR43200:SF6">
    <property type="entry name" value="3'(2'),5'-BISPHOSPHATE NUCLEOTIDASE"/>
    <property type="match status" value="1"/>
</dbReference>
<organism evidence="11 12">
    <name type="scientific">Filobasidium floriforme</name>
    <dbReference type="NCBI Taxonomy" id="5210"/>
    <lineage>
        <taxon>Eukaryota</taxon>
        <taxon>Fungi</taxon>
        <taxon>Dikarya</taxon>
        <taxon>Basidiomycota</taxon>
        <taxon>Agaricomycotina</taxon>
        <taxon>Tremellomycetes</taxon>
        <taxon>Filobasidiales</taxon>
        <taxon>Filobasidiaceae</taxon>
        <taxon>Filobasidium</taxon>
    </lineage>
</organism>
<dbReference type="Gene3D" id="3.30.540.10">
    <property type="entry name" value="Fructose-1,6-Bisphosphatase, subunit A, domain 1"/>
    <property type="match status" value="1"/>
</dbReference>
<comment type="catalytic activity">
    <reaction evidence="7">
        <text>adenosine 2',5'-bisphosphate + H2O = AMP + phosphate</text>
        <dbReference type="Rhea" id="RHEA:77643"/>
        <dbReference type="ChEBI" id="CHEBI:15377"/>
        <dbReference type="ChEBI" id="CHEBI:43474"/>
        <dbReference type="ChEBI" id="CHEBI:194156"/>
        <dbReference type="ChEBI" id="CHEBI:456215"/>
        <dbReference type="EC" id="3.1.3.7"/>
    </reaction>
    <physiologicalReaction direction="left-to-right" evidence="7">
        <dbReference type="Rhea" id="RHEA:77644"/>
    </physiologicalReaction>
</comment>
<dbReference type="PANTHER" id="PTHR43200">
    <property type="entry name" value="PHOSPHATASE"/>
    <property type="match status" value="1"/>
</dbReference>
<evidence type="ECO:0000256" key="4">
    <source>
        <dbReference type="ARBA" id="ARBA00022723"/>
    </source>
</evidence>
<dbReference type="GO" id="GO:0008441">
    <property type="term" value="F:3'(2'),5'-bisphosphate nucleotidase activity"/>
    <property type="evidence" value="ECO:0007669"/>
    <property type="project" value="UniProtKB-EC"/>
</dbReference>
<dbReference type="InterPro" id="IPR020583">
    <property type="entry name" value="Inositol_monoP_metal-BS"/>
</dbReference>
<comment type="catalytic activity">
    <reaction evidence="9">
        <text>3'-phosphoadenylyl sulfate + H2O = adenosine 5'-phosphosulfate + phosphate</text>
        <dbReference type="Rhea" id="RHEA:77639"/>
        <dbReference type="ChEBI" id="CHEBI:15377"/>
        <dbReference type="ChEBI" id="CHEBI:43474"/>
        <dbReference type="ChEBI" id="CHEBI:58243"/>
        <dbReference type="ChEBI" id="CHEBI:58339"/>
        <dbReference type="EC" id="3.1.3.7"/>
    </reaction>
    <physiologicalReaction direction="left-to-right" evidence="9">
        <dbReference type="Rhea" id="RHEA:77640"/>
    </physiologicalReaction>
</comment>
<dbReference type="InterPro" id="IPR006239">
    <property type="entry name" value="DPNP"/>
</dbReference>
<evidence type="ECO:0000256" key="10">
    <source>
        <dbReference type="PIRSR" id="PIRSR600760-2"/>
    </source>
</evidence>
<evidence type="ECO:0000256" key="9">
    <source>
        <dbReference type="ARBA" id="ARBA00044484"/>
    </source>
</evidence>
<dbReference type="GO" id="GO:0046854">
    <property type="term" value="P:phosphatidylinositol phosphate biosynthetic process"/>
    <property type="evidence" value="ECO:0007669"/>
    <property type="project" value="InterPro"/>
</dbReference>
<comment type="caution">
    <text evidence="11">The sequence shown here is derived from an EMBL/GenBank/DDBJ whole genome shotgun (WGS) entry which is preliminary data.</text>
</comment>
<comment type="similarity">
    <text evidence="2">Belongs to the inositol monophosphatase superfamily.</text>
</comment>
<dbReference type="CDD" id="cd01517">
    <property type="entry name" value="PAP_phosphatase"/>
    <property type="match status" value="1"/>
</dbReference>
<evidence type="ECO:0000256" key="5">
    <source>
        <dbReference type="ARBA" id="ARBA00022801"/>
    </source>
</evidence>
<evidence type="ECO:0000313" key="11">
    <source>
        <dbReference type="EMBL" id="KAG7562002.1"/>
    </source>
</evidence>
<evidence type="ECO:0000256" key="8">
    <source>
        <dbReference type="ARBA" id="ARBA00044479"/>
    </source>
</evidence>
<gene>
    <name evidence="11" type="ORF">FFLO_02557</name>
</gene>